<organism evidence="1 2">
    <name type="scientific">Gandjariella thermophila</name>
    <dbReference type="NCBI Taxonomy" id="1931992"/>
    <lineage>
        <taxon>Bacteria</taxon>
        <taxon>Bacillati</taxon>
        <taxon>Actinomycetota</taxon>
        <taxon>Actinomycetes</taxon>
        <taxon>Pseudonocardiales</taxon>
        <taxon>Pseudonocardiaceae</taxon>
        <taxon>Gandjariella</taxon>
    </lineage>
</organism>
<dbReference type="RefSeq" id="WP_137816819.1">
    <property type="nucleotide sequence ID" value="NZ_BJFL01000066.1"/>
</dbReference>
<protein>
    <submittedName>
        <fullName evidence="1">Uncharacterized protein</fullName>
    </submittedName>
</protein>
<evidence type="ECO:0000313" key="1">
    <source>
        <dbReference type="EMBL" id="GDY33910.1"/>
    </source>
</evidence>
<dbReference type="AlphaFoldDB" id="A0A4D4JFX6"/>
<name>A0A4D4JFX6_9PSEU</name>
<dbReference type="OrthoDB" id="9806925at2"/>
<comment type="caution">
    <text evidence="1">The sequence shown here is derived from an EMBL/GenBank/DDBJ whole genome shotgun (WGS) entry which is preliminary data.</text>
</comment>
<sequence>MGSDVSAISKLLQEASETHHRVYRIVDGADPDWASWYADWLIRLSELPQLLGTAPVRSELVYLLVKLDRDYTRENPSEPWERYYAARIAQHSWPSS</sequence>
<evidence type="ECO:0000313" key="2">
    <source>
        <dbReference type="Proteomes" id="UP000298860"/>
    </source>
</evidence>
<keyword evidence="2" id="KW-1185">Reference proteome</keyword>
<proteinExistence type="predicted"/>
<accession>A0A4D4JFX6</accession>
<dbReference type="Proteomes" id="UP000298860">
    <property type="component" value="Unassembled WGS sequence"/>
</dbReference>
<dbReference type="EMBL" id="BJFL01000066">
    <property type="protein sequence ID" value="GDY33910.1"/>
    <property type="molecule type" value="Genomic_DNA"/>
</dbReference>
<gene>
    <name evidence="1" type="ORF">GTS_55430</name>
</gene>
<reference evidence="2" key="1">
    <citation type="submission" date="2019-04" db="EMBL/GenBank/DDBJ databases">
        <title>Draft genome sequence of Pseudonocardiaceae bacterium SL3-2-4.</title>
        <authorList>
            <person name="Ningsih F."/>
            <person name="Yokota A."/>
            <person name="Sakai Y."/>
            <person name="Nanatani K."/>
            <person name="Yabe S."/>
            <person name="Oetari A."/>
            <person name="Sjamsuridzal W."/>
        </authorList>
    </citation>
    <scope>NUCLEOTIDE SEQUENCE [LARGE SCALE GENOMIC DNA]</scope>
    <source>
        <strain evidence="2">SL3-2-4</strain>
    </source>
</reference>